<dbReference type="STRING" id="387005.A0A183HMC8"/>
<accession>A0A183HMC8</accession>
<dbReference type="AlphaFoldDB" id="A0A183HMC8"/>
<keyword evidence="1" id="KW-0175">Coiled coil</keyword>
<keyword evidence="3" id="KW-1185">Reference proteome</keyword>
<dbReference type="WBParaSite" id="OFLC_0000863901-mRNA-1">
    <property type="protein sequence ID" value="OFLC_0000863901-mRNA-1"/>
    <property type="gene ID" value="OFLC_0000863901"/>
</dbReference>
<protein>
    <submittedName>
        <fullName evidence="2 4">Uncharacterized protein</fullName>
    </submittedName>
</protein>
<name>A0A183HMC8_9BILA</name>
<evidence type="ECO:0000313" key="4">
    <source>
        <dbReference type="WBParaSite" id="OFLC_0000863901-mRNA-1"/>
    </source>
</evidence>
<evidence type="ECO:0000313" key="3">
    <source>
        <dbReference type="Proteomes" id="UP000267606"/>
    </source>
</evidence>
<evidence type="ECO:0000256" key="1">
    <source>
        <dbReference type="SAM" id="Coils"/>
    </source>
</evidence>
<reference evidence="4" key="1">
    <citation type="submission" date="2016-06" db="UniProtKB">
        <authorList>
            <consortium name="WormBaseParasite"/>
        </authorList>
    </citation>
    <scope>IDENTIFICATION</scope>
</reference>
<dbReference type="EMBL" id="UZAJ01009946">
    <property type="protein sequence ID" value="VDO56685.1"/>
    <property type="molecule type" value="Genomic_DNA"/>
</dbReference>
<sequence>MKQIEDQITSHINKEAFLKSNLVDNEREINDLKIQRDELKASLREAYVKAEEMKNNEDFLRKEIGMMKSKLQDEEKRTEKLSNDLKQLENENKKLEAALSAKTSDLSTLKVLLKQSENTQKQIMKELEDEKQKVLKKFIPLTVDIGFLKFCVE</sequence>
<organism evidence="4">
    <name type="scientific">Onchocerca flexuosa</name>
    <dbReference type="NCBI Taxonomy" id="387005"/>
    <lineage>
        <taxon>Eukaryota</taxon>
        <taxon>Metazoa</taxon>
        <taxon>Ecdysozoa</taxon>
        <taxon>Nematoda</taxon>
        <taxon>Chromadorea</taxon>
        <taxon>Rhabditida</taxon>
        <taxon>Spirurina</taxon>
        <taxon>Spiruromorpha</taxon>
        <taxon>Filarioidea</taxon>
        <taxon>Onchocercidae</taxon>
        <taxon>Onchocerca</taxon>
    </lineage>
</organism>
<evidence type="ECO:0000313" key="2">
    <source>
        <dbReference type="EMBL" id="VDO56685.1"/>
    </source>
</evidence>
<reference evidence="2 3" key="2">
    <citation type="submission" date="2018-11" db="EMBL/GenBank/DDBJ databases">
        <authorList>
            <consortium name="Pathogen Informatics"/>
        </authorList>
    </citation>
    <scope>NUCLEOTIDE SEQUENCE [LARGE SCALE GENOMIC DNA]</scope>
</reference>
<dbReference type="Proteomes" id="UP000267606">
    <property type="component" value="Unassembled WGS sequence"/>
</dbReference>
<feature type="coiled-coil region" evidence="1">
    <location>
        <begin position="22"/>
        <end position="137"/>
    </location>
</feature>
<proteinExistence type="predicted"/>
<gene>
    <name evidence="2" type="ORF">OFLC_LOCUS8643</name>
</gene>
<dbReference type="Gene3D" id="1.10.287.1490">
    <property type="match status" value="1"/>
</dbReference>